<dbReference type="GO" id="GO:0019867">
    <property type="term" value="C:outer membrane"/>
    <property type="evidence" value="ECO:0007669"/>
    <property type="project" value="InterPro"/>
</dbReference>
<comment type="caution">
    <text evidence="2">The sequence shown here is derived from an EMBL/GenBank/DDBJ whole genome shotgun (WGS) entry which is preliminary data.</text>
</comment>
<dbReference type="AlphaFoldDB" id="K1X452"/>
<evidence type="ECO:0000313" key="2">
    <source>
        <dbReference type="EMBL" id="EKD24885.1"/>
    </source>
</evidence>
<protein>
    <submittedName>
        <fullName evidence="2">Hemagglutinin family protein</fullName>
    </submittedName>
</protein>
<evidence type="ECO:0000259" key="1">
    <source>
        <dbReference type="Pfam" id="PF05658"/>
    </source>
</evidence>
<name>K1X452_9BACT</name>
<feature type="domain" description="Trimeric autotransporter adhesin YadA-like head" evidence="1">
    <location>
        <begin position="521"/>
        <end position="545"/>
    </location>
</feature>
<dbReference type="Gene3D" id="2.150.10.10">
    <property type="entry name" value="Serralysin-like metalloprotease, C-terminal"/>
    <property type="match status" value="2"/>
</dbReference>
<sequence length="641" mass="70430">MFNVHRLSSKNISIRNLILLFFTIVFGFASVITLAQISIPSSINNAWQTIGRITITSDGTDGPALIDMSSWGIYINSDIIDEKQNFSWKVLWIDSNWYLIYVYSQNLVISWGGGVGWDVYRTGNGSDIWNMNTGGGVGIGTENLSGKLHITSSNQTELYLEETNSGSAANINFENPTRIRALGGDSDPDVFYIGEAGWAIDFAITPSGNIGIGTFTPNKQVQVVWSWAMWWRVYIDANTVMWIHWSMRSAEININENPSVNPNGWLRISRWWNNWTIGVIANLDDSLYLAAWTSIPSMYLISWWNVGIGTYPTVKLDVAGTGSFQWICLNNDCRSAWPSGWAGWGDLRSTWTSNSIHYNLGNVGIGTATPTDNKLQIAGNITSSGFIARWNWVTASWYASTAMGSNTHANDYYTTTMWLDTQANGNTATAMGDGTFANWDASTAMGSVTHANGNFSTAMGMYTIASWSSSTAMGWTTHAYGPTSIAMGYQTNALWDVSTSMGMQTNAVAQYSTAMGLGTWATGYTSTAMGQNTHAAGQYSTSMGSATYANGWYSTAMGSNTHANANSSTAMGNNNVWYADSLLEVGMGGFVTPWNAFTVRAVWWVKIGDSWVTCAGDKLWTIKFVWDNFYGCKSSWWVLLN</sequence>
<gene>
    <name evidence="2" type="ORF">ACD_80C00145G0019</name>
</gene>
<dbReference type="SUPFAM" id="SSF101967">
    <property type="entry name" value="Adhesin YadA, collagen-binding domain"/>
    <property type="match status" value="1"/>
</dbReference>
<organism evidence="2">
    <name type="scientific">uncultured bacterium</name>
    <name type="common">gcode 4</name>
    <dbReference type="NCBI Taxonomy" id="1234023"/>
    <lineage>
        <taxon>Bacteria</taxon>
        <taxon>environmental samples</taxon>
    </lineage>
</organism>
<feature type="domain" description="Trimeric autotransporter adhesin YadA-like head" evidence="1">
    <location>
        <begin position="442"/>
        <end position="462"/>
    </location>
</feature>
<dbReference type="EMBL" id="AMFJ01036152">
    <property type="protein sequence ID" value="EKD24885.1"/>
    <property type="molecule type" value="Genomic_DNA"/>
</dbReference>
<dbReference type="InterPro" id="IPR008640">
    <property type="entry name" value="Adhesin_Head_dom"/>
</dbReference>
<dbReference type="CDD" id="cd12820">
    <property type="entry name" value="LbR_YadA-like"/>
    <property type="match status" value="2"/>
</dbReference>
<dbReference type="InterPro" id="IPR011049">
    <property type="entry name" value="Serralysin-like_metalloprot_C"/>
</dbReference>
<feature type="domain" description="Trimeric autotransporter adhesin YadA-like head" evidence="1">
    <location>
        <begin position="551"/>
        <end position="574"/>
    </location>
</feature>
<reference evidence="2" key="1">
    <citation type="journal article" date="2012" name="Science">
        <title>Fermentation, hydrogen, and sulfur metabolism in multiple uncultivated bacterial phyla.</title>
        <authorList>
            <person name="Wrighton K.C."/>
            <person name="Thomas B.C."/>
            <person name="Sharon I."/>
            <person name="Miller C.S."/>
            <person name="Castelle C.J."/>
            <person name="VerBerkmoes N.C."/>
            <person name="Wilkins M.J."/>
            <person name="Hettich R.L."/>
            <person name="Lipton M.S."/>
            <person name="Williams K.H."/>
            <person name="Long P.E."/>
            <person name="Banfield J.F."/>
        </authorList>
    </citation>
    <scope>NUCLEOTIDE SEQUENCE [LARGE SCALE GENOMIC DNA]</scope>
</reference>
<feature type="domain" description="Trimeric autotransporter adhesin YadA-like head" evidence="1">
    <location>
        <begin position="469"/>
        <end position="490"/>
    </location>
</feature>
<proteinExistence type="predicted"/>
<accession>K1X452</accession>
<dbReference type="Pfam" id="PF05658">
    <property type="entry name" value="YadA_head"/>
    <property type="match status" value="4"/>
</dbReference>